<dbReference type="OrthoDB" id="462203at2"/>
<dbReference type="InterPro" id="IPR033856">
    <property type="entry name" value="Trp_halogen"/>
</dbReference>
<feature type="binding site" evidence="2">
    <location>
        <position position="81"/>
    </location>
    <ligand>
        <name>7-chloro-L-tryptophan</name>
        <dbReference type="ChEBI" id="CHEBI:58713"/>
    </ligand>
</feature>
<dbReference type="GO" id="GO:0004497">
    <property type="term" value="F:monooxygenase activity"/>
    <property type="evidence" value="ECO:0007669"/>
    <property type="project" value="InterPro"/>
</dbReference>
<dbReference type="KEGG" id="dtx:ATSB10_34900"/>
<evidence type="ECO:0000256" key="1">
    <source>
        <dbReference type="PIRSR" id="PIRSR011396-1"/>
    </source>
</evidence>
<evidence type="ECO:0000313" key="4">
    <source>
        <dbReference type="Proteomes" id="UP000077255"/>
    </source>
</evidence>
<dbReference type="PIRSF" id="PIRSF011396">
    <property type="entry name" value="Trp_halogenase"/>
    <property type="match status" value="1"/>
</dbReference>
<dbReference type="InterPro" id="IPR006905">
    <property type="entry name" value="Flavin_halogenase"/>
</dbReference>
<dbReference type="STRING" id="445710.ATSB10_34900"/>
<evidence type="ECO:0000256" key="2">
    <source>
        <dbReference type="PIRSR" id="PIRSR011396-2"/>
    </source>
</evidence>
<evidence type="ECO:0000313" key="3">
    <source>
        <dbReference type="EMBL" id="AND70944.1"/>
    </source>
</evidence>
<dbReference type="Pfam" id="PF04820">
    <property type="entry name" value="Trp_halogenase"/>
    <property type="match status" value="1"/>
</dbReference>
<keyword evidence="2" id="KW-0285">Flavoprotein</keyword>
<dbReference type="PANTHER" id="PTHR43747:SF4">
    <property type="entry name" value="FLAVIN-DEPENDENT TRYPTOPHAN HALOGENASE"/>
    <property type="match status" value="1"/>
</dbReference>
<dbReference type="EMBL" id="CP014841">
    <property type="protein sequence ID" value="AND70944.1"/>
    <property type="molecule type" value="Genomic_DNA"/>
</dbReference>
<dbReference type="SUPFAM" id="SSF51905">
    <property type="entry name" value="FAD/NAD(P)-binding domain"/>
    <property type="match status" value="1"/>
</dbReference>
<evidence type="ECO:0008006" key="5">
    <source>
        <dbReference type="Google" id="ProtNLM"/>
    </source>
</evidence>
<dbReference type="RefSeq" id="WP_063673913.1">
    <property type="nucleotide sequence ID" value="NZ_CP014841.1"/>
</dbReference>
<accession>A0A160N594</accession>
<gene>
    <name evidence="3" type="ORF">ATSB10_34900</name>
</gene>
<feature type="active site" evidence="1">
    <location>
        <position position="81"/>
    </location>
</feature>
<keyword evidence="2" id="KW-0274">FAD</keyword>
<feature type="binding site" evidence="2">
    <location>
        <position position="345"/>
    </location>
    <ligand>
        <name>L-tryptophan</name>
        <dbReference type="ChEBI" id="CHEBI:57912"/>
    </ligand>
</feature>
<dbReference type="InterPro" id="IPR050816">
    <property type="entry name" value="Flavin-dep_Halogenase_NPB"/>
</dbReference>
<dbReference type="GO" id="GO:0000166">
    <property type="term" value="F:nucleotide binding"/>
    <property type="evidence" value="ECO:0007669"/>
    <property type="project" value="UniProtKB-KW"/>
</dbReference>
<reference evidence="3 4" key="1">
    <citation type="submission" date="2016-02" db="EMBL/GenBank/DDBJ databases">
        <title>Complete genome sequencing and analysis of ATSB10, Dyella thiooxydans isolated from rhizosphere soil of sunflower (Helianthus annuus L.).</title>
        <authorList>
            <person name="Lee Y."/>
            <person name="Hwangbo K."/>
            <person name="Chung H."/>
            <person name="Yoo J."/>
            <person name="Kim K.Y."/>
            <person name="Sa T.M."/>
            <person name="Um Y."/>
            <person name="Madhaiyan M."/>
        </authorList>
    </citation>
    <scope>NUCLEOTIDE SEQUENCE [LARGE SCALE GENOMIC DNA]</scope>
    <source>
        <strain evidence="3 4">ATSB10</strain>
    </source>
</reference>
<name>A0A160N594_9GAMM</name>
<dbReference type="InterPro" id="IPR036188">
    <property type="entry name" value="FAD/NAD-bd_sf"/>
</dbReference>
<organism evidence="3 4">
    <name type="scientific">Dyella thiooxydans</name>
    <dbReference type="NCBI Taxonomy" id="445710"/>
    <lineage>
        <taxon>Bacteria</taxon>
        <taxon>Pseudomonadati</taxon>
        <taxon>Pseudomonadota</taxon>
        <taxon>Gammaproteobacteria</taxon>
        <taxon>Lysobacterales</taxon>
        <taxon>Rhodanobacteraceae</taxon>
        <taxon>Dyella</taxon>
    </lineage>
</organism>
<keyword evidence="2" id="KW-0547">Nucleotide-binding</keyword>
<feature type="binding site" evidence="2">
    <location>
        <begin position="16"/>
        <end position="19"/>
    </location>
    <ligand>
        <name>FAD</name>
        <dbReference type="ChEBI" id="CHEBI:57692"/>
    </ligand>
</feature>
<sequence length="510" mass="57298">MEPTDRRIRSIVIVGGGTAGWMTAAALAQALQGSCRIELVESEQIGTIGVGEATIPPIKLFNQTLGIDENTFLAATQGTFKLGIEFVGWGRAGHRYFHPFGQIGAEFDKVPLHHYWLRERSRGDTSALEDHSLAWVAARDGKFTLPSTDRRQVLSTLDYAYQFDAGLYAAFLRRYAEARGVRRTEGRIVGTDLRADDGFIERVRLDGGATIEGDLFIDCSGFRGLLIEEALHAGYEDWRHWLPCDRAVAVACEHDDTFAPYTRSTAHEAGWQWRIPLQHRVGNGHVYCSAFTDDDTATRVLLESLTGKPRGTPRPLRFATGRRRRFWHRNCVAIGLSAGFLEPLESTSIHLIQTAITRLLALFPDRDFDAVTTAEFNRLTGAEYERIRDFLILHYHANTRDEPMWRHVATMEIPEPLAYKLAHFRGHGRLVAESLELFQNPNWLAVMVGQEVWPERHDPLADLRTGVDAASRLASLRQVIAEVAAAMPTQREYINRHCRAPSVEAAAMAR</sequence>
<feature type="binding site" evidence="2">
    <location>
        <position position="336"/>
    </location>
    <ligand>
        <name>FAD</name>
        <dbReference type="ChEBI" id="CHEBI:57692"/>
    </ligand>
</feature>
<proteinExistence type="predicted"/>
<keyword evidence="4" id="KW-1185">Reference proteome</keyword>
<dbReference type="Proteomes" id="UP000077255">
    <property type="component" value="Chromosome"/>
</dbReference>
<dbReference type="AlphaFoldDB" id="A0A160N594"/>
<dbReference type="PATRIC" id="fig|445710.3.peg.3490"/>
<feature type="binding site" evidence="2">
    <location>
        <position position="349"/>
    </location>
    <ligand>
        <name>FAD</name>
        <dbReference type="ChEBI" id="CHEBI:57692"/>
    </ligand>
</feature>
<dbReference type="PANTHER" id="PTHR43747">
    <property type="entry name" value="FAD-BINDING PROTEIN"/>
    <property type="match status" value="1"/>
</dbReference>
<protein>
    <recommendedName>
        <fullName evidence="5">Tryptophan halogenase</fullName>
    </recommendedName>
</protein>
<dbReference type="Gene3D" id="3.50.50.60">
    <property type="entry name" value="FAD/NAD(P)-binding domain"/>
    <property type="match status" value="1"/>
</dbReference>